<gene>
    <name evidence="2" type="ORF">WA026_012691</name>
</gene>
<keyword evidence="3" id="KW-1185">Reference proteome</keyword>
<reference evidence="2 3" key="1">
    <citation type="submission" date="2023-03" db="EMBL/GenBank/DDBJ databases">
        <title>Genome insight into feeding habits of ladybird beetles.</title>
        <authorList>
            <person name="Li H.-S."/>
            <person name="Huang Y.-H."/>
            <person name="Pang H."/>
        </authorList>
    </citation>
    <scope>NUCLEOTIDE SEQUENCE [LARGE SCALE GENOMIC DNA]</scope>
    <source>
        <strain evidence="2">SYSU_2023b</strain>
        <tissue evidence="2">Whole body</tissue>
    </source>
</reference>
<organism evidence="2 3">
    <name type="scientific">Henosepilachna vigintioctopunctata</name>
    <dbReference type="NCBI Taxonomy" id="420089"/>
    <lineage>
        <taxon>Eukaryota</taxon>
        <taxon>Metazoa</taxon>
        <taxon>Ecdysozoa</taxon>
        <taxon>Arthropoda</taxon>
        <taxon>Hexapoda</taxon>
        <taxon>Insecta</taxon>
        <taxon>Pterygota</taxon>
        <taxon>Neoptera</taxon>
        <taxon>Endopterygota</taxon>
        <taxon>Coleoptera</taxon>
        <taxon>Polyphaga</taxon>
        <taxon>Cucujiformia</taxon>
        <taxon>Coccinelloidea</taxon>
        <taxon>Coccinellidae</taxon>
        <taxon>Epilachninae</taxon>
        <taxon>Epilachnini</taxon>
        <taxon>Henosepilachna</taxon>
    </lineage>
</organism>
<feature type="region of interest" description="Disordered" evidence="1">
    <location>
        <begin position="99"/>
        <end position="121"/>
    </location>
</feature>
<feature type="compositionally biased region" description="Polar residues" evidence="1">
    <location>
        <begin position="112"/>
        <end position="121"/>
    </location>
</feature>
<evidence type="ECO:0000313" key="2">
    <source>
        <dbReference type="EMBL" id="KAK9876380.1"/>
    </source>
</evidence>
<evidence type="ECO:0000313" key="3">
    <source>
        <dbReference type="Proteomes" id="UP001431783"/>
    </source>
</evidence>
<proteinExistence type="predicted"/>
<dbReference type="AlphaFoldDB" id="A0AAW1U8I1"/>
<dbReference type="Proteomes" id="UP001431783">
    <property type="component" value="Unassembled WGS sequence"/>
</dbReference>
<sequence length="121" mass="13221">MIQRGGGNTMLVKVVTCGYNKTGMIRAVKNGTRRIKCPVYTRLDGSLSLHVGISQTRRPLISNKADILEMPTHLDRPSTEFHGHSGILVQRATLISNKLPPTPHPDDVRYGANTNYGLNGG</sequence>
<protein>
    <submittedName>
        <fullName evidence="2">Uncharacterized protein</fullName>
    </submittedName>
</protein>
<name>A0AAW1U8I1_9CUCU</name>
<evidence type="ECO:0000256" key="1">
    <source>
        <dbReference type="SAM" id="MobiDB-lite"/>
    </source>
</evidence>
<accession>A0AAW1U8I1</accession>
<dbReference type="EMBL" id="JARQZJ010000036">
    <property type="protein sequence ID" value="KAK9876380.1"/>
    <property type="molecule type" value="Genomic_DNA"/>
</dbReference>
<comment type="caution">
    <text evidence="2">The sequence shown here is derived from an EMBL/GenBank/DDBJ whole genome shotgun (WGS) entry which is preliminary data.</text>
</comment>